<dbReference type="Proteomes" id="UP001355207">
    <property type="component" value="Chromosome 1"/>
</dbReference>
<evidence type="ECO:0000313" key="2">
    <source>
        <dbReference type="Proteomes" id="UP001355207"/>
    </source>
</evidence>
<dbReference type="RefSeq" id="XP_066072838.1">
    <property type="nucleotide sequence ID" value="XM_066216741.1"/>
</dbReference>
<evidence type="ECO:0008006" key="3">
    <source>
        <dbReference type="Google" id="ProtNLM"/>
    </source>
</evidence>
<evidence type="ECO:0000313" key="1">
    <source>
        <dbReference type="EMBL" id="WWC86075.1"/>
    </source>
</evidence>
<proteinExistence type="predicted"/>
<name>A0AAX4JNE7_9TREE</name>
<gene>
    <name evidence="1" type="ORF">L201_000946</name>
</gene>
<dbReference type="AlphaFoldDB" id="A0AAX4JNE7"/>
<accession>A0AAX4JNE7</accession>
<organism evidence="1 2">
    <name type="scientific">Kwoniella dendrophila CBS 6074</name>
    <dbReference type="NCBI Taxonomy" id="1295534"/>
    <lineage>
        <taxon>Eukaryota</taxon>
        <taxon>Fungi</taxon>
        <taxon>Dikarya</taxon>
        <taxon>Basidiomycota</taxon>
        <taxon>Agaricomycotina</taxon>
        <taxon>Tremellomycetes</taxon>
        <taxon>Tremellales</taxon>
        <taxon>Cryptococcaceae</taxon>
        <taxon>Kwoniella</taxon>
    </lineage>
</organism>
<protein>
    <recommendedName>
        <fullName evidence="3">Transcription factor domain-containing protein</fullName>
    </recommendedName>
</protein>
<reference evidence="1 2" key="1">
    <citation type="submission" date="2024-01" db="EMBL/GenBank/DDBJ databases">
        <title>Comparative genomics of Cryptococcus and Kwoniella reveals pathogenesis evolution and contrasting modes of karyotype evolution via chromosome fusion or intercentromeric recombination.</title>
        <authorList>
            <person name="Coelho M.A."/>
            <person name="David-Palma M."/>
            <person name="Shea T."/>
            <person name="Bowers K."/>
            <person name="McGinley-Smith S."/>
            <person name="Mohammad A.W."/>
            <person name="Gnirke A."/>
            <person name="Yurkov A.M."/>
            <person name="Nowrousian M."/>
            <person name="Sun S."/>
            <person name="Cuomo C.A."/>
            <person name="Heitman J."/>
        </authorList>
    </citation>
    <scope>NUCLEOTIDE SEQUENCE [LARGE SCALE GENOMIC DNA]</scope>
    <source>
        <strain evidence="1 2">CBS 6074</strain>
    </source>
</reference>
<dbReference type="EMBL" id="CP144098">
    <property type="protein sequence ID" value="WWC86075.1"/>
    <property type="molecule type" value="Genomic_DNA"/>
</dbReference>
<dbReference type="GeneID" id="91091618"/>
<keyword evidence="2" id="KW-1185">Reference proteome</keyword>
<sequence length="198" mass="22126">MESRRILAAQGILRLNAIGLQNLSMMSKDHPIKPVSGKLGEFRSVMYALSALRFANLSQVEPQKRSDENISNQQQVTLEAQSRQIQTQAVLMTALVSLYGLSWDIVNELPVTNIADTNDVRTTILIMQLAAKFRIQQGDKADHRIFRQLLAWSILLCAVHIKKESTSKEDKQELRSGAVQLATSEAYISMNMGVPSLM</sequence>